<comment type="caution">
    <text evidence="2">The sequence shown here is derived from an EMBL/GenBank/DDBJ whole genome shotgun (WGS) entry which is preliminary data.</text>
</comment>
<dbReference type="InterPro" id="IPR036322">
    <property type="entry name" value="WD40_repeat_dom_sf"/>
</dbReference>
<dbReference type="SUPFAM" id="SSF50978">
    <property type="entry name" value="WD40 repeat-like"/>
    <property type="match status" value="1"/>
</dbReference>
<dbReference type="PANTHER" id="PTHR14604">
    <property type="entry name" value="WD40 REPEAT PF20"/>
    <property type="match status" value="1"/>
</dbReference>
<dbReference type="PANTHER" id="PTHR14604:SF4">
    <property type="entry name" value="F-BOX DOMAIN-CONTAINING PROTEIN"/>
    <property type="match status" value="1"/>
</dbReference>
<dbReference type="AlphaFoldDB" id="A0AAD9R393"/>
<dbReference type="EMBL" id="JARQWQ010000004">
    <property type="protein sequence ID" value="KAK2572339.1"/>
    <property type="molecule type" value="Genomic_DNA"/>
</dbReference>
<reference evidence="2" key="2">
    <citation type="journal article" date="2023" name="Science">
        <title>Genomic signatures of disease resistance in endangered staghorn corals.</title>
        <authorList>
            <person name="Vollmer S.V."/>
            <person name="Selwyn J.D."/>
            <person name="Despard B.A."/>
            <person name="Roesel C.L."/>
        </authorList>
    </citation>
    <scope>NUCLEOTIDE SEQUENCE</scope>
    <source>
        <strain evidence="2">K2</strain>
    </source>
</reference>
<evidence type="ECO:0000313" key="2">
    <source>
        <dbReference type="EMBL" id="KAK2572339.1"/>
    </source>
</evidence>
<sequence length="92" mass="10609">MPRQTYGVLKQLFFSLDVFALTTSGLLVELTMGEYLNNLSTWKIKEHQGRVFRLQFDDFQIVSSSHDDTILIWDFLNFPPEKNNKRASAAAP</sequence>
<protein>
    <submittedName>
        <fullName evidence="2">F-box/WD repeat-containing protein 11</fullName>
    </submittedName>
</protein>
<organism evidence="2 3">
    <name type="scientific">Acropora cervicornis</name>
    <name type="common">Staghorn coral</name>
    <dbReference type="NCBI Taxonomy" id="6130"/>
    <lineage>
        <taxon>Eukaryota</taxon>
        <taxon>Metazoa</taxon>
        <taxon>Cnidaria</taxon>
        <taxon>Anthozoa</taxon>
        <taxon>Hexacorallia</taxon>
        <taxon>Scleractinia</taxon>
        <taxon>Astrocoeniina</taxon>
        <taxon>Acroporidae</taxon>
        <taxon>Acropora</taxon>
    </lineage>
</organism>
<keyword evidence="1" id="KW-0853">WD repeat</keyword>
<keyword evidence="3" id="KW-1185">Reference proteome</keyword>
<name>A0AAD9R393_ACRCE</name>
<dbReference type="Proteomes" id="UP001249851">
    <property type="component" value="Unassembled WGS sequence"/>
</dbReference>
<reference evidence="2" key="1">
    <citation type="journal article" date="2023" name="G3 (Bethesda)">
        <title>Whole genome assembly and annotation of the endangered Caribbean coral Acropora cervicornis.</title>
        <authorList>
            <person name="Selwyn J.D."/>
            <person name="Vollmer S.V."/>
        </authorList>
    </citation>
    <scope>NUCLEOTIDE SEQUENCE</scope>
    <source>
        <strain evidence="2">K2</strain>
    </source>
</reference>
<evidence type="ECO:0000256" key="1">
    <source>
        <dbReference type="PROSITE-ProRule" id="PRU00221"/>
    </source>
</evidence>
<proteinExistence type="predicted"/>
<dbReference type="Gene3D" id="2.130.10.10">
    <property type="entry name" value="YVTN repeat-like/Quinoprotein amine dehydrogenase"/>
    <property type="match status" value="1"/>
</dbReference>
<accession>A0AAD9R393</accession>
<dbReference type="InterPro" id="IPR001680">
    <property type="entry name" value="WD40_rpt"/>
</dbReference>
<feature type="repeat" description="WD" evidence="1">
    <location>
        <begin position="44"/>
        <end position="74"/>
    </location>
</feature>
<dbReference type="PROSITE" id="PS50082">
    <property type="entry name" value="WD_REPEATS_2"/>
    <property type="match status" value="1"/>
</dbReference>
<gene>
    <name evidence="2" type="ORF">P5673_002568</name>
</gene>
<evidence type="ECO:0000313" key="3">
    <source>
        <dbReference type="Proteomes" id="UP001249851"/>
    </source>
</evidence>
<dbReference type="InterPro" id="IPR050995">
    <property type="entry name" value="WD-F-box_domain-protein"/>
</dbReference>
<dbReference type="InterPro" id="IPR015943">
    <property type="entry name" value="WD40/YVTN_repeat-like_dom_sf"/>
</dbReference>